<comment type="subcellular location">
    <subcellularLocation>
        <location evidence="1">Membrane</location>
        <topology evidence="1">Multi-pass membrane protein</topology>
    </subcellularLocation>
</comment>
<evidence type="ECO:0000256" key="3">
    <source>
        <dbReference type="ARBA" id="ARBA00022989"/>
    </source>
</evidence>
<organism evidence="6 7">
    <name type="scientific">Phaeomoniella chlamydospora</name>
    <name type="common">Phaeoacremonium chlamydosporum</name>
    <dbReference type="NCBI Taxonomy" id="158046"/>
    <lineage>
        <taxon>Eukaryota</taxon>
        <taxon>Fungi</taxon>
        <taxon>Dikarya</taxon>
        <taxon>Ascomycota</taxon>
        <taxon>Pezizomycotina</taxon>
        <taxon>Eurotiomycetes</taxon>
        <taxon>Chaetothyriomycetidae</taxon>
        <taxon>Phaeomoniellales</taxon>
        <taxon>Phaeomoniellaceae</taxon>
        <taxon>Phaeomoniella</taxon>
    </lineage>
</organism>
<dbReference type="AlphaFoldDB" id="A0A0G2DVN5"/>
<dbReference type="OrthoDB" id="2279611at2759"/>
<feature type="transmembrane region" description="Helical" evidence="5">
    <location>
        <begin position="7"/>
        <end position="29"/>
    </location>
</feature>
<dbReference type="InterPro" id="IPR018499">
    <property type="entry name" value="Tetraspanin/Peripherin"/>
</dbReference>
<protein>
    <submittedName>
        <fullName evidence="6">Putative tetraspanin</fullName>
    </submittedName>
</protein>
<evidence type="ECO:0000256" key="5">
    <source>
        <dbReference type="SAM" id="Phobius"/>
    </source>
</evidence>
<evidence type="ECO:0000313" key="6">
    <source>
        <dbReference type="EMBL" id="KKY14992.1"/>
    </source>
</evidence>
<keyword evidence="4 5" id="KW-0472">Membrane</keyword>
<evidence type="ECO:0000313" key="7">
    <source>
        <dbReference type="Proteomes" id="UP000053317"/>
    </source>
</evidence>
<comment type="caution">
    <text evidence="6">The sequence shown here is derived from an EMBL/GenBank/DDBJ whole genome shotgun (WGS) entry which is preliminary data.</text>
</comment>
<evidence type="ECO:0000256" key="1">
    <source>
        <dbReference type="ARBA" id="ARBA00004141"/>
    </source>
</evidence>
<reference evidence="6 7" key="1">
    <citation type="submission" date="2015-05" db="EMBL/GenBank/DDBJ databases">
        <title>Distinctive expansion of gene families associated with plant cell wall degradation and secondary metabolism in the genomes of grapevine trunk pathogens.</title>
        <authorList>
            <person name="Lawrence D.P."/>
            <person name="Travadon R."/>
            <person name="Rolshausen P.E."/>
            <person name="Baumgartner K."/>
        </authorList>
    </citation>
    <scope>NUCLEOTIDE SEQUENCE [LARGE SCALE GENOMIC DNA]</scope>
    <source>
        <strain evidence="6">UCRPC4</strain>
    </source>
</reference>
<feature type="transmembrane region" description="Helical" evidence="5">
    <location>
        <begin position="180"/>
        <end position="203"/>
    </location>
</feature>
<evidence type="ECO:0000256" key="2">
    <source>
        <dbReference type="ARBA" id="ARBA00022692"/>
    </source>
</evidence>
<keyword evidence="3 5" id="KW-1133">Transmembrane helix</keyword>
<feature type="transmembrane region" description="Helical" evidence="5">
    <location>
        <begin position="89"/>
        <end position="106"/>
    </location>
</feature>
<accession>A0A0G2DVN5</accession>
<reference evidence="6 7" key="2">
    <citation type="submission" date="2015-05" db="EMBL/GenBank/DDBJ databases">
        <authorList>
            <person name="Morales-Cruz A."/>
            <person name="Amrine K.C."/>
            <person name="Cantu D."/>
        </authorList>
    </citation>
    <scope>NUCLEOTIDE SEQUENCE [LARGE SCALE GENOMIC DNA]</scope>
    <source>
        <strain evidence="6">UCRPC4</strain>
    </source>
</reference>
<feature type="transmembrane region" description="Helical" evidence="5">
    <location>
        <begin position="57"/>
        <end position="77"/>
    </location>
</feature>
<evidence type="ECO:0000256" key="4">
    <source>
        <dbReference type="ARBA" id="ARBA00023136"/>
    </source>
</evidence>
<dbReference type="Pfam" id="PF00335">
    <property type="entry name" value="Tetraspanin"/>
    <property type="match status" value="1"/>
</dbReference>
<dbReference type="GO" id="GO:0016020">
    <property type="term" value="C:membrane"/>
    <property type="evidence" value="ECO:0007669"/>
    <property type="project" value="UniProtKB-SubCell"/>
</dbReference>
<sequence length="223" mass="24361">MKNGVLYTYLGLDVLAAAGGGIILAVSLITQKNMKAVQTIDTVATDLLLSTTPLKAGVVNAIFIFITFLVSFPGLIATRSRVFPKIHGYMVMLSGVFTMIIGLIIWESTLRTRSNLLTLWSKQSDNIQSLLQQRFSCCGYTNFTTPPFIQDSTCTNALVAANLGGCIGPFSSFANPYMDIIFTAVFGIVAIDGMLLLAIACLLKDRKDKERYRWIDQKNGVAI</sequence>
<name>A0A0G2DVN5_PHACM</name>
<dbReference type="Proteomes" id="UP000053317">
    <property type="component" value="Unassembled WGS sequence"/>
</dbReference>
<dbReference type="EMBL" id="LCWF01000198">
    <property type="protein sequence ID" value="KKY14992.1"/>
    <property type="molecule type" value="Genomic_DNA"/>
</dbReference>
<proteinExistence type="predicted"/>
<keyword evidence="7" id="KW-1185">Reference proteome</keyword>
<gene>
    <name evidence="6" type="ORF">UCRPC4_g06520</name>
</gene>
<keyword evidence="2 5" id="KW-0812">Transmembrane</keyword>